<dbReference type="PANTHER" id="PTHR43289:SF6">
    <property type="entry name" value="SERINE_THREONINE-PROTEIN KINASE NEKL-3"/>
    <property type="match status" value="1"/>
</dbReference>
<dbReference type="Proteomes" id="UP000010798">
    <property type="component" value="Chromosome"/>
</dbReference>
<dbReference type="PROSITE" id="PS50005">
    <property type="entry name" value="TPR"/>
    <property type="match status" value="2"/>
</dbReference>
<keyword evidence="1" id="KW-0808">Transferase</keyword>
<evidence type="ECO:0000256" key="7">
    <source>
        <dbReference type="PROSITE-ProRule" id="PRU00339"/>
    </source>
</evidence>
<dbReference type="PROSITE" id="PS00108">
    <property type="entry name" value="PROTEIN_KINASE_ST"/>
    <property type="match status" value="1"/>
</dbReference>
<evidence type="ECO:0000256" key="1">
    <source>
        <dbReference type="ARBA" id="ARBA00022679"/>
    </source>
</evidence>
<name>L0DBD8_SINAD</name>
<dbReference type="CDD" id="cd14014">
    <property type="entry name" value="STKc_PknB_like"/>
    <property type="match status" value="1"/>
</dbReference>
<keyword evidence="8" id="KW-0472">Membrane</keyword>
<dbReference type="InterPro" id="IPR000719">
    <property type="entry name" value="Prot_kinase_dom"/>
</dbReference>
<dbReference type="InterPro" id="IPR008271">
    <property type="entry name" value="Ser/Thr_kinase_AS"/>
</dbReference>
<keyword evidence="3" id="KW-0547">Nucleotide-binding</keyword>
<dbReference type="Pfam" id="PF07719">
    <property type="entry name" value="TPR_2"/>
    <property type="match status" value="1"/>
</dbReference>
<keyword evidence="8" id="KW-1133">Transmembrane helix</keyword>
<evidence type="ECO:0000256" key="3">
    <source>
        <dbReference type="ARBA" id="ARBA00022741"/>
    </source>
</evidence>
<sequence>MILPHAKSLTSGTEDVPRPFLASQAITSAGLTDGVATLMVEEMVVAWRRGQRVAAEDYLALNPELCADAEAAIRLIYEEVCLRRNEGQDVSLSELVRRFPQWRTELEILLECDRLLESSPTAPSFPKVGETLGGFQLLDELGRGTRGRCFLAAQPSLANRLVVVKVSPDDHGEHLSLACLQHTHIVPLYSEQELPDINLRAMCMPYLGGATLGQVLALMGEVSLDRRTGQSLLDALDRVQALRPVVSSASPTRQFLARTTYVRAICWAGACLADALQYAHDRGIVHMDVKPSNVLLAADGQPLLLDFHLARAPLRACADRPEWVGGTPAYMSPEQSAAIVAVSEGRAVPADVDARTDLYALGRTLCEALGGTASGATVRFPRQVATSLGDVVRKCVAHDPNDRYNDAAALANDLRRHMADLPLQGVANRNLYERWFKWCRRSPTALLRLKTLFVASSLLVTAFALIWAVFLIPRFHAAGRALDDGKVLLSRRDYSEAARVLARGAALIEGFPGGRALAQEIAGQAQRVQLARDADLLHDLVEKLRFFDSAAPFPLREAKAVENHCRVLWVTRRTLLDRLEGALNAESEARFRTDMLDLAVIGSSLRVRLASDAEHSNSARREALRVLDEAEASFGPNHILFCERRAHAQALGLDDLATQATRGAALMPPQTAGEHYALGRFLLASGDLEAAEAAFERALALRPEDFWSNFKLGVCAYRRHHYEDAVNAFRVCTALAPDRAEPFYNRALARAALGHTARASQDFDRALKLNPTFVVPQFDQIDRGSPDNPSER</sequence>
<reference evidence="10 11" key="1">
    <citation type="submission" date="2012-02" db="EMBL/GenBank/DDBJ databases">
        <title>Complete sequence of chromosome of Singulisphaera acidiphila DSM 18658.</title>
        <authorList>
            <consortium name="US DOE Joint Genome Institute (JGI-PGF)"/>
            <person name="Lucas S."/>
            <person name="Copeland A."/>
            <person name="Lapidus A."/>
            <person name="Glavina del Rio T."/>
            <person name="Dalin E."/>
            <person name="Tice H."/>
            <person name="Bruce D."/>
            <person name="Goodwin L."/>
            <person name="Pitluck S."/>
            <person name="Peters L."/>
            <person name="Ovchinnikova G."/>
            <person name="Chertkov O."/>
            <person name="Kyrpides N."/>
            <person name="Mavromatis K."/>
            <person name="Ivanova N."/>
            <person name="Brettin T."/>
            <person name="Detter J.C."/>
            <person name="Han C."/>
            <person name="Larimer F."/>
            <person name="Land M."/>
            <person name="Hauser L."/>
            <person name="Markowitz V."/>
            <person name="Cheng J.-F."/>
            <person name="Hugenholtz P."/>
            <person name="Woyke T."/>
            <person name="Wu D."/>
            <person name="Tindall B."/>
            <person name="Pomrenke H."/>
            <person name="Brambilla E."/>
            <person name="Klenk H.-P."/>
            <person name="Eisen J.A."/>
        </authorList>
    </citation>
    <scope>NUCLEOTIDE SEQUENCE [LARGE SCALE GENOMIC DNA]</scope>
    <source>
        <strain evidence="11">ATCC BAA-1392 / DSM 18658 / VKM B-2454 / MOB10</strain>
    </source>
</reference>
<dbReference type="SMART" id="SM00028">
    <property type="entry name" value="TPR"/>
    <property type="match status" value="3"/>
</dbReference>
<keyword evidence="4 10" id="KW-0418">Kinase</keyword>
<feature type="repeat" description="TPR" evidence="7">
    <location>
        <begin position="672"/>
        <end position="705"/>
    </location>
</feature>
<protein>
    <submittedName>
        <fullName evidence="10">Serine/threonine protein kinase</fullName>
    </submittedName>
</protein>
<dbReference type="Gene3D" id="1.25.40.10">
    <property type="entry name" value="Tetratricopeptide repeat domain"/>
    <property type="match status" value="1"/>
</dbReference>
<dbReference type="STRING" id="886293.Sinac_2382"/>
<dbReference type="eggNOG" id="COG0515">
    <property type="taxonomic scope" value="Bacteria"/>
</dbReference>
<dbReference type="KEGG" id="saci:Sinac_2382"/>
<evidence type="ECO:0000256" key="6">
    <source>
        <dbReference type="ARBA" id="ARBA00022840"/>
    </source>
</evidence>
<organism evidence="10 11">
    <name type="scientific">Singulisphaera acidiphila (strain ATCC BAA-1392 / DSM 18658 / VKM B-2454 / MOB10)</name>
    <dbReference type="NCBI Taxonomy" id="886293"/>
    <lineage>
        <taxon>Bacteria</taxon>
        <taxon>Pseudomonadati</taxon>
        <taxon>Planctomycetota</taxon>
        <taxon>Planctomycetia</taxon>
        <taxon>Isosphaerales</taxon>
        <taxon>Isosphaeraceae</taxon>
        <taxon>Singulisphaera</taxon>
    </lineage>
</organism>
<dbReference type="InterPro" id="IPR011990">
    <property type="entry name" value="TPR-like_helical_dom_sf"/>
</dbReference>
<dbReference type="EMBL" id="CP003364">
    <property type="protein sequence ID" value="AGA26694.1"/>
    <property type="molecule type" value="Genomic_DNA"/>
</dbReference>
<evidence type="ECO:0000313" key="10">
    <source>
        <dbReference type="EMBL" id="AGA26694.1"/>
    </source>
</evidence>
<dbReference type="InterPro" id="IPR019734">
    <property type="entry name" value="TPR_rpt"/>
</dbReference>
<evidence type="ECO:0000256" key="2">
    <source>
        <dbReference type="ARBA" id="ARBA00022737"/>
    </source>
</evidence>
<dbReference type="SUPFAM" id="SSF48452">
    <property type="entry name" value="TPR-like"/>
    <property type="match status" value="1"/>
</dbReference>
<dbReference type="InterPro" id="IPR013105">
    <property type="entry name" value="TPR_2"/>
</dbReference>
<dbReference type="Gene3D" id="1.10.510.10">
    <property type="entry name" value="Transferase(Phosphotransferase) domain 1"/>
    <property type="match status" value="1"/>
</dbReference>
<gene>
    <name evidence="10" type="ordered locus">Sinac_2382</name>
</gene>
<keyword evidence="10" id="KW-0723">Serine/threonine-protein kinase</keyword>
<dbReference type="InterPro" id="IPR011009">
    <property type="entry name" value="Kinase-like_dom_sf"/>
</dbReference>
<evidence type="ECO:0000256" key="8">
    <source>
        <dbReference type="SAM" id="Phobius"/>
    </source>
</evidence>
<dbReference type="AlphaFoldDB" id="L0DBD8"/>
<feature type="domain" description="Protein kinase" evidence="9">
    <location>
        <begin position="135"/>
        <end position="415"/>
    </location>
</feature>
<dbReference type="GO" id="GO:0004674">
    <property type="term" value="F:protein serine/threonine kinase activity"/>
    <property type="evidence" value="ECO:0007669"/>
    <property type="project" value="UniProtKB-KW"/>
</dbReference>
<evidence type="ECO:0000313" key="11">
    <source>
        <dbReference type="Proteomes" id="UP000010798"/>
    </source>
</evidence>
<dbReference type="PROSITE" id="PS50011">
    <property type="entry name" value="PROTEIN_KINASE_DOM"/>
    <property type="match status" value="1"/>
</dbReference>
<evidence type="ECO:0000259" key="9">
    <source>
        <dbReference type="PROSITE" id="PS50011"/>
    </source>
</evidence>
<dbReference type="PANTHER" id="PTHR43289">
    <property type="entry name" value="MITOGEN-ACTIVATED PROTEIN KINASE KINASE KINASE 20-RELATED"/>
    <property type="match status" value="1"/>
</dbReference>
<dbReference type="Pfam" id="PF00069">
    <property type="entry name" value="Pkinase"/>
    <property type="match status" value="1"/>
</dbReference>
<accession>L0DBD8</accession>
<evidence type="ECO:0000256" key="5">
    <source>
        <dbReference type="ARBA" id="ARBA00022803"/>
    </source>
</evidence>
<keyword evidence="5 7" id="KW-0802">TPR repeat</keyword>
<feature type="repeat" description="TPR" evidence="7">
    <location>
        <begin position="740"/>
        <end position="773"/>
    </location>
</feature>
<dbReference type="GO" id="GO:0005524">
    <property type="term" value="F:ATP binding"/>
    <property type="evidence" value="ECO:0007669"/>
    <property type="project" value="UniProtKB-KW"/>
</dbReference>
<proteinExistence type="predicted"/>
<evidence type="ECO:0000256" key="4">
    <source>
        <dbReference type="ARBA" id="ARBA00022777"/>
    </source>
</evidence>
<keyword evidence="6" id="KW-0067">ATP-binding</keyword>
<keyword evidence="2" id="KW-0677">Repeat</keyword>
<dbReference type="eggNOG" id="COG0457">
    <property type="taxonomic scope" value="Bacteria"/>
</dbReference>
<dbReference type="HOGENOM" id="CLU_354472_0_0_0"/>
<dbReference type="SMART" id="SM00220">
    <property type="entry name" value="S_TKc"/>
    <property type="match status" value="1"/>
</dbReference>
<feature type="transmembrane region" description="Helical" evidence="8">
    <location>
        <begin position="452"/>
        <end position="472"/>
    </location>
</feature>
<dbReference type="SUPFAM" id="SSF56112">
    <property type="entry name" value="Protein kinase-like (PK-like)"/>
    <property type="match status" value="1"/>
</dbReference>
<dbReference type="Pfam" id="PF13371">
    <property type="entry name" value="TPR_9"/>
    <property type="match status" value="1"/>
</dbReference>
<keyword evidence="11" id="KW-1185">Reference proteome</keyword>
<keyword evidence="8" id="KW-0812">Transmembrane</keyword>